<evidence type="ECO:0000259" key="13">
    <source>
        <dbReference type="PROSITE" id="PS50268"/>
    </source>
</evidence>
<keyword evidence="8" id="KW-1133">Transmembrane helix</keyword>
<dbReference type="SUPFAM" id="SSF49313">
    <property type="entry name" value="Cadherin-like"/>
    <property type="match status" value="8"/>
</dbReference>
<evidence type="ECO:0000256" key="7">
    <source>
        <dbReference type="ARBA" id="ARBA00022889"/>
    </source>
</evidence>
<keyword evidence="4" id="KW-0732">Signal</keyword>
<dbReference type="PROSITE" id="PS50268">
    <property type="entry name" value="CADHERIN_2"/>
    <property type="match status" value="9"/>
</dbReference>
<dbReference type="PANTHER" id="PTHR24026">
    <property type="entry name" value="FAT ATYPICAL CADHERIN-RELATED"/>
    <property type="match status" value="1"/>
</dbReference>
<evidence type="ECO:0000256" key="2">
    <source>
        <dbReference type="ARBA" id="ARBA00022536"/>
    </source>
</evidence>
<accession>A0A3P7GKL8</accession>
<dbReference type="InterPro" id="IPR015919">
    <property type="entry name" value="Cadherin-like_sf"/>
</dbReference>
<organism evidence="14">
    <name type="scientific">Toxocara canis</name>
    <name type="common">Canine roundworm</name>
    <dbReference type="NCBI Taxonomy" id="6265"/>
    <lineage>
        <taxon>Eukaryota</taxon>
        <taxon>Metazoa</taxon>
        <taxon>Ecdysozoa</taxon>
        <taxon>Nematoda</taxon>
        <taxon>Chromadorea</taxon>
        <taxon>Rhabditida</taxon>
        <taxon>Spirurina</taxon>
        <taxon>Ascaridomorpha</taxon>
        <taxon>Ascaridoidea</taxon>
        <taxon>Toxocaridae</taxon>
        <taxon>Toxocara</taxon>
    </lineage>
</organism>
<keyword evidence="3" id="KW-0812">Transmembrane</keyword>
<dbReference type="CDD" id="cd11304">
    <property type="entry name" value="Cadherin_repeat"/>
    <property type="match status" value="8"/>
</dbReference>
<evidence type="ECO:0000313" key="14">
    <source>
        <dbReference type="EMBL" id="VDM45933.1"/>
    </source>
</evidence>
<feature type="domain" description="Cadherin" evidence="13">
    <location>
        <begin position="404"/>
        <end position="504"/>
    </location>
</feature>
<feature type="domain" description="Cadherin" evidence="13">
    <location>
        <begin position="708"/>
        <end position="815"/>
    </location>
</feature>
<reference evidence="14" key="1">
    <citation type="submission" date="2018-11" db="EMBL/GenBank/DDBJ databases">
        <authorList>
            <consortium name="Pathogen Informatics"/>
        </authorList>
    </citation>
    <scope>NUCLEOTIDE SEQUENCE [LARGE SCALE GENOMIC DNA]</scope>
</reference>
<dbReference type="GO" id="GO:0007156">
    <property type="term" value="P:homophilic cell adhesion via plasma membrane adhesion molecules"/>
    <property type="evidence" value="ECO:0007669"/>
    <property type="project" value="InterPro"/>
</dbReference>
<dbReference type="GO" id="GO:0005886">
    <property type="term" value="C:plasma membrane"/>
    <property type="evidence" value="ECO:0007669"/>
    <property type="project" value="UniProtKB-SubCell"/>
</dbReference>
<dbReference type="PANTHER" id="PTHR24026:SF126">
    <property type="entry name" value="PROTOCADHERIN FAT 4"/>
    <property type="match status" value="1"/>
</dbReference>
<evidence type="ECO:0000256" key="10">
    <source>
        <dbReference type="ARBA" id="ARBA00023157"/>
    </source>
</evidence>
<dbReference type="EMBL" id="UYWY01022348">
    <property type="protein sequence ID" value="VDM45933.1"/>
    <property type="molecule type" value="Genomic_DNA"/>
</dbReference>
<keyword evidence="7" id="KW-0130">Cell adhesion</keyword>
<dbReference type="FunFam" id="2.60.40.60:FF:000002">
    <property type="entry name" value="Protocadherin alpha 2"/>
    <property type="match status" value="1"/>
</dbReference>
<comment type="subcellular location">
    <subcellularLocation>
        <location evidence="1">Membrane</location>
        <topology evidence="1">Single-pass membrane protein</topology>
    </subcellularLocation>
</comment>
<evidence type="ECO:0000256" key="9">
    <source>
        <dbReference type="ARBA" id="ARBA00023136"/>
    </source>
</evidence>
<keyword evidence="5" id="KW-0677">Repeat</keyword>
<dbReference type="Pfam" id="PF00028">
    <property type="entry name" value="Cadherin"/>
    <property type="match status" value="6"/>
</dbReference>
<feature type="domain" description="Cadherin" evidence="13">
    <location>
        <begin position="919"/>
        <end position="1029"/>
    </location>
</feature>
<feature type="domain" description="Cadherin" evidence="13">
    <location>
        <begin position="276"/>
        <end position="382"/>
    </location>
</feature>
<feature type="domain" description="Cadherin" evidence="13">
    <location>
        <begin position="505"/>
        <end position="625"/>
    </location>
</feature>
<feature type="domain" description="Cadherin" evidence="13">
    <location>
        <begin position="11"/>
        <end position="55"/>
    </location>
</feature>
<proteinExistence type="predicted"/>
<keyword evidence="10" id="KW-1015">Disulfide bond</keyword>
<keyword evidence="9" id="KW-0472">Membrane</keyword>
<evidence type="ECO:0000256" key="12">
    <source>
        <dbReference type="PROSITE-ProRule" id="PRU00043"/>
    </source>
</evidence>
<evidence type="ECO:0000256" key="4">
    <source>
        <dbReference type="ARBA" id="ARBA00022729"/>
    </source>
</evidence>
<name>A0A3P7GKL8_TOXCA</name>
<feature type="domain" description="Cadherin" evidence="13">
    <location>
        <begin position="816"/>
        <end position="918"/>
    </location>
</feature>
<evidence type="ECO:0000256" key="6">
    <source>
        <dbReference type="ARBA" id="ARBA00022837"/>
    </source>
</evidence>
<keyword evidence="2" id="KW-0245">EGF-like domain</keyword>
<dbReference type="Gene3D" id="2.60.40.60">
    <property type="entry name" value="Cadherins"/>
    <property type="match status" value="9"/>
</dbReference>
<gene>
    <name evidence="14" type="ORF">TCNE_LOCUS14612</name>
</gene>
<feature type="domain" description="Cadherin" evidence="13">
    <location>
        <begin position="56"/>
        <end position="173"/>
    </location>
</feature>
<dbReference type="FunFam" id="2.60.40.60:FF:000037">
    <property type="entry name" value="FAT atypical cadherin 1"/>
    <property type="match status" value="2"/>
</dbReference>
<dbReference type="InterPro" id="IPR020894">
    <property type="entry name" value="Cadherin_CS"/>
</dbReference>
<evidence type="ECO:0000256" key="3">
    <source>
        <dbReference type="ARBA" id="ARBA00022692"/>
    </source>
</evidence>
<dbReference type="AlphaFoldDB" id="A0A3P7GKL8"/>
<evidence type="ECO:0000256" key="5">
    <source>
        <dbReference type="ARBA" id="ARBA00022737"/>
    </source>
</evidence>
<evidence type="ECO:0000256" key="11">
    <source>
        <dbReference type="ARBA" id="ARBA00023180"/>
    </source>
</evidence>
<feature type="domain" description="Cadherin" evidence="13">
    <location>
        <begin position="626"/>
        <end position="696"/>
    </location>
</feature>
<evidence type="ECO:0000256" key="1">
    <source>
        <dbReference type="ARBA" id="ARBA00004167"/>
    </source>
</evidence>
<sequence>MRIRHRHDGILNRELKDRYEFLVKATCRRKDAANLETTASVVLSISDQNDARPIFEQDEYRAQISSQLPPFSDVIQVEASDADVGLSGQIYYSILNQSLDFTVDPRTGWIRTLRTVAPGTYRLRLLAEDRESRLSSRREGYEPEQEQFKPPIVLNEANAVIKVIESHPVLPNIIYERKPILSGTTNISQLAAIIRVDGVEGEVAVTIVDGNYSHAFRLNREAIGSSWRLETIPGYRLSSNSTLSIRARSVEHPERNVTSEIVIEVSEKRSVQFANGNQTLHVSVNESVPLGFVITKVRAFVNNGFDDDNRRLRYSIITNDSAELPFVVDEMSGRVRVVQWLHFDRNKSFTFAVLAKLAEYSCEAKTQLELSVLDSNDHSPIFAAKWARREPVALSRKFPLEKTIVRVDALDADTGKNGEVHYMLANDEETPFSVDFNNGDVKLRRAPFLNESFWRLRIRAIDNGWPYPRSTQMLLTIFLNDTKPPSKLKIGLSRDPPNDNSPSFENLPSTLTVSEDADVGTVITTLTATDSDRGYAGVVRYSCWDEFFDVDVHSGELRVAESLHHLMRQDSLHHHHHHHLLRADNSENVIHVLRITVCDMGEPVRCSNDTLNITIVDSNNNAPRFDKPFYRIRIREDTAIGSEILVLSATDDDFGNNGRVAYKLVGDETHVEIDSKKGILRVRQQFDREITETHIVAKENETCGKFLTVQIPEDYPNGALVTCVAASDADTGENGRITYGFDSKLDKASKQIPFRVQADTGCIFIDSKFPLNFETRALYNISVEAMDNGQPMFSTICTVLIELVDVNENAHAPVFTDVAHEASVYENMPIGTEVLALQAIDPDDPESPVKYSIVDGDGIGYFTIDPAGIIRTSVHLDREVESRYWLAIEAEDAASVPLSSYVHVFVHVLDKNDHAPVPSRAIYFATVPENSPEDTVVVKVEADDKDEPPLGEDRTDLRFRIASGDPQSFFSIDLKTGYMITRGRRRLDRETQREHVVHIEICDQGSPQLCTTVPVVVTVGDLNDNSPVFKQQIYNFNVPAEQTGELCRIFYWNWIIHRFVMIG</sequence>
<protein>
    <recommendedName>
        <fullName evidence="13">Cadherin domain-containing protein</fullName>
    </recommendedName>
</protein>
<evidence type="ECO:0000256" key="8">
    <source>
        <dbReference type="ARBA" id="ARBA00022989"/>
    </source>
</evidence>
<dbReference type="PRINTS" id="PR00205">
    <property type="entry name" value="CADHERIN"/>
</dbReference>
<dbReference type="PROSITE" id="PS00232">
    <property type="entry name" value="CADHERIN_1"/>
    <property type="match status" value="1"/>
</dbReference>
<dbReference type="InterPro" id="IPR002126">
    <property type="entry name" value="Cadherin-like_dom"/>
</dbReference>
<dbReference type="GO" id="GO:0005509">
    <property type="term" value="F:calcium ion binding"/>
    <property type="evidence" value="ECO:0007669"/>
    <property type="project" value="UniProtKB-UniRule"/>
</dbReference>
<keyword evidence="6 12" id="KW-0106">Calcium</keyword>
<dbReference type="SMART" id="SM00112">
    <property type="entry name" value="CA"/>
    <property type="match status" value="8"/>
</dbReference>
<keyword evidence="11" id="KW-0325">Glycoprotein</keyword>